<dbReference type="GO" id="GO:0006900">
    <property type="term" value="P:vesicle budding from membrane"/>
    <property type="evidence" value="ECO:0007669"/>
    <property type="project" value="TreeGrafter"/>
</dbReference>
<evidence type="ECO:0000256" key="6">
    <source>
        <dbReference type="ARBA" id="ARBA00023136"/>
    </source>
</evidence>
<reference evidence="9" key="2">
    <citation type="submission" date="2025-08" db="UniProtKB">
        <authorList>
            <consortium name="Ensembl"/>
        </authorList>
    </citation>
    <scope>IDENTIFICATION</scope>
</reference>
<evidence type="ECO:0000256" key="7">
    <source>
        <dbReference type="SAM" id="Coils"/>
    </source>
</evidence>
<feature type="region of interest" description="Disordered" evidence="8">
    <location>
        <begin position="1"/>
        <end position="23"/>
    </location>
</feature>
<comment type="subcellular location">
    <subcellularLocation>
        <location evidence="1">Endosome membrane</location>
    </subcellularLocation>
</comment>
<sequence>MGNLFSSKPKSKPQQSRVTEQDKAILELKKQRDTLLQYTKRIENEQEKLKSFAKECLKNGNKNKAKLILKKKKRQETLMTQTEQQIENLEVMANDIEFAQMESNVIEGLKAGNESLKAMHKLMSYEDVEKIMEETQEGIEYQRELDDLLAGSLSQEDEDDILAELDELVGADKVLDLPDAPTDKLEQETKVKKEKKQERTMLAAS</sequence>
<accession>H2YNN0</accession>
<proteinExistence type="inferred from homology"/>
<dbReference type="GeneTree" id="ENSGT00720000108863"/>
<keyword evidence="10" id="KW-1185">Reference proteome</keyword>
<keyword evidence="7" id="KW-0175">Coiled coil</keyword>
<dbReference type="InterPro" id="IPR005024">
    <property type="entry name" value="Snf7_fam"/>
</dbReference>
<name>H2YNN0_CIOSA</name>
<keyword evidence="4" id="KW-0967">Endosome</keyword>
<dbReference type="Gene3D" id="6.10.140.1230">
    <property type="match status" value="1"/>
</dbReference>
<evidence type="ECO:0000256" key="3">
    <source>
        <dbReference type="ARBA" id="ARBA00022448"/>
    </source>
</evidence>
<protein>
    <recommendedName>
        <fullName evidence="11">Charged multivesicular body protein 6</fullName>
    </recommendedName>
</protein>
<keyword evidence="6" id="KW-0472">Membrane</keyword>
<evidence type="ECO:0000256" key="1">
    <source>
        <dbReference type="ARBA" id="ARBA00004608"/>
    </source>
</evidence>
<dbReference type="Pfam" id="PF03357">
    <property type="entry name" value="Snf7"/>
    <property type="match status" value="1"/>
</dbReference>
<dbReference type="HOGENOM" id="CLU_086201_3_0_1"/>
<dbReference type="GO" id="GO:0015031">
    <property type="term" value="P:protein transport"/>
    <property type="evidence" value="ECO:0007669"/>
    <property type="project" value="UniProtKB-KW"/>
</dbReference>
<dbReference type="PANTHER" id="PTHR22761:SF5">
    <property type="entry name" value="CHARGED MULTIVESICULAR BODY PROTEIN 6"/>
    <property type="match status" value="1"/>
</dbReference>
<evidence type="ECO:0008006" key="11">
    <source>
        <dbReference type="Google" id="ProtNLM"/>
    </source>
</evidence>
<feature type="coiled-coil region" evidence="7">
    <location>
        <begin position="28"/>
        <end position="99"/>
    </location>
</feature>
<evidence type="ECO:0000256" key="4">
    <source>
        <dbReference type="ARBA" id="ARBA00022753"/>
    </source>
</evidence>
<dbReference type="GO" id="GO:0000815">
    <property type="term" value="C:ESCRT III complex"/>
    <property type="evidence" value="ECO:0007669"/>
    <property type="project" value="TreeGrafter"/>
</dbReference>
<dbReference type="InParanoid" id="H2YNN0"/>
<keyword evidence="3" id="KW-0813">Transport</keyword>
<evidence type="ECO:0000256" key="8">
    <source>
        <dbReference type="SAM" id="MobiDB-lite"/>
    </source>
</evidence>
<dbReference type="AlphaFoldDB" id="H2YNN0"/>
<feature type="region of interest" description="Disordered" evidence="8">
    <location>
        <begin position="177"/>
        <end position="205"/>
    </location>
</feature>
<feature type="compositionally biased region" description="Basic and acidic residues" evidence="8">
    <location>
        <begin position="177"/>
        <end position="199"/>
    </location>
</feature>
<reference evidence="9" key="3">
    <citation type="submission" date="2025-09" db="UniProtKB">
        <authorList>
            <consortium name="Ensembl"/>
        </authorList>
    </citation>
    <scope>IDENTIFICATION</scope>
</reference>
<dbReference type="GO" id="GO:0005771">
    <property type="term" value="C:multivesicular body"/>
    <property type="evidence" value="ECO:0007669"/>
    <property type="project" value="TreeGrafter"/>
</dbReference>
<dbReference type="Proteomes" id="UP000007875">
    <property type="component" value="Unassembled WGS sequence"/>
</dbReference>
<evidence type="ECO:0000256" key="5">
    <source>
        <dbReference type="ARBA" id="ARBA00022927"/>
    </source>
</evidence>
<dbReference type="eggNOG" id="KOG2910">
    <property type="taxonomic scope" value="Eukaryota"/>
</dbReference>
<dbReference type="FunCoup" id="H2YNN0">
    <property type="interactions" value="582"/>
</dbReference>
<comment type="similarity">
    <text evidence="2">Belongs to the SNF7 family.</text>
</comment>
<dbReference type="STRING" id="51511.ENSCSAVP00000006937"/>
<organism evidence="9 10">
    <name type="scientific">Ciona savignyi</name>
    <name type="common">Pacific transparent sea squirt</name>
    <dbReference type="NCBI Taxonomy" id="51511"/>
    <lineage>
        <taxon>Eukaryota</taxon>
        <taxon>Metazoa</taxon>
        <taxon>Chordata</taxon>
        <taxon>Tunicata</taxon>
        <taxon>Ascidiacea</taxon>
        <taxon>Phlebobranchia</taxon>
        <taxon>Cionidae</taxon>
        <taxon>Ciona</taxon>
    </lineage>
</organism>
<evidence type="ECO:0000313" key="10">
    <source>
        <dbReference type="Proteomes" id="UP000007875"/>
    </source>
</evidence>
<keyword evidence="5" id="KW-0653">Protein transport</keyword>
<dbReference type="PANTHER" id="PTHR22761">
    <property type="entry name" value="CHARGED MULTIVESICULAR BODY PROTEIN"/>
    <property type="match status" value="1"/>
</dbReference>
<feature type="compositionally biased region" description="Low complexity" evidence="8">
    <location>
        <begin position="1"/>
        <end position="16"/>
    </location>
</feature>
<evidence type="ECO:0000313" key="9">
    <source>
        <dbReference type="Ensembl" id="ENSCSAVP00000006937.1"/>
    </source>
</evidence>
<dbReference type="OMA" id="RIMEETH"/>
<dbReference type="GO" id="GO:0032511">
    <property type="term" value="P:late endosome to vacuole transport via multivesicular body sorting pathway"/>
    <property type="evidence" value="ECO:0007669"/>
    <property type="project" value="TreeGrafter"/>
</dbReference>
<dbReference type="Ensembl" id="ENSCSAVT00000007027.1">
    <property type="protein sequence ID" value="ENSCSAVP00000006937.1"/>
    <property type="gene ID" value="ENSCSAVG00000004150.1"/>
</dbReference>
<reference evidence="10" key="1">
    <citation type="submission" date="2003-08" db="EMBL/GenBank/DDBJ databases">
        <authorList>
            <person name="Birren B."/>
            <person name="Nusbaum C."/>
            <person name="Abebe A."/>
            <person name="Abouelleil A."/>
            <person name="Adekoya E."/>
            <person name="Ait-zahra M."/>
            <person name="Allen N."/>
            <person name="Allen T."/>
            <person name="An P."/>
            <person name="Anderson M."/>
            <person name="Anderson S."/>
            <person name="Arachchi H."/>
            <person name="Armbruster J."/>
            <person name="Bachantsang P."/>
            <person name="Baldwin J."/>
            <person name="Barry A."/>
            <person name="Bayul T."/>
            <person name="Blitshsteyn B."/>
            <person name="Bloom T."/>
            <person name="Blye J."/>
            <person name="Boguslavskiy L."/>
            <person name="Borowsky M."/>
            <person name="Boukhgalter B."/>
            <person name="Brunache A."/>
            <person name="Butler J."/>
            <person name="Calixte N."/>
            <person name="Calvo S."/>
            <person name="Camarata J."/>
            <person name="Campo K."/>
            <person name="Chang J."/>
            <person name="Cheshatsang Y."/>
            <person name="Citroen M."/>
            <person name="Collymore A."/>
            <person name="Considine T."/>
            <person name="Cook A."/>
            <person name="Cooke P."/>
            <person name="Corum B."/>
            <person name="Cuomo C."/>
            <person name="David R."/>
            <person name="Dawoe T."/>
            <person name="Degray S."/>
            <person name="Dodge S."/>
            <person name="Dooley K."/>
            <person name="Dorje P."/>
            <person name="Dorjee K."/>
            <person name="Dorris L."/>
            <person name="Duffey N."/>
            <person name="Dupes A."/>
            <person name="Elkins T."/>
            <person name="Engels R."/>
            <person name="Erickson J."/>
            <person name="Farina A."/>
            <person name="Faro S."/>
            <person name="Ferreira P."/>
            <person name="Fischer H."/>
            <person name="Fitzgerald M."/>
            <person name="Foley K."/>
            <person name="Gage D."/>
            <person name="Galagan J."/>
            <person name="Gearin G."/>
            <person name="Gnerre S."/>
            <person name="Gnirke A."/>
            <person name="Goyette A."/>
            <person name="Graham J."/>
            <person name="Grandbois E."/>
            <person name="Gyaltsen K."/>
            <person name="Hafez N."/>
            <person name="Hagopian D."/>
            <person name="Hagos B."/>
            <person name="Hall J."/>
            <person name="Hatcher B."/>
            <person name="Heller A."/>
            <person name="Higgins H."/>
            <person name="Honan T."/>
            <person name="Horn A."/>
            <person name="Houde N."/>
            <person name="Hughes L."/>
            <person name="Hulme W."/>
            <person name="Husby E."/>
            <person name="Iliev I."/>
            <person name="Jaffe D."/>
            <person name="Jones C."/>
            <person name="Kamal M."/>
            <person name="Kamat A."/>
            <person name="Kamvysselis M."/>
            <person name="Karlsson E."/>
            <person name="Kells C."/>
            <person name="Kieu A."/>
            <person name="Kisner P."/>
            <person name="Kodira C."/>
            <person name="Kulbokas E."/>
            <person name="Labutti K."/>
            <person name="Lama D."/>
            <person name="Landers T."/>
            <person name="Leger J."/>
            <person name="Levine S."/>
            <person name="Lewis D."/>
            <person name="Lewis T."/>
            <person name="Lindblad-toh K."/>
            <person name="Liu X."/>
            <person name="Lokyitsang T."/>
            <person name="Lokyitsang Y."/>
            <person name="Lucien O."/>
            <person name="Lui A."/>
            <person name="Ma L.J."/>
            <person name="Mabbitt R."/>
            <person name="Macdonald J."/>
            <person name="Maclean C."/>
            <person name="Major J."/>
            <person name="Manning J."/>
            <person name="Marabella R."/>
            <person name="Maru K."/>
            <person name="Matthews C."/>
            <person name="Mauceli E."/>
            <person name="Mccarthy M."/>
            <person name="Mcdonough S."/>
            <person name="Mcghee T."/>
            <person name="Meldrim J."/>
            <person name="Meneus L."/>
            <person name="Mesirov J."/>
            <person name="Mihalev A."/>
            <person name="Mihova T."/>
            <person name="Mikkelsen T."/>
            <person name="Mlenga V."/>
            <person name="Moru K."/>
            <person name="Mozes J."/>
            <person name="Mulrain L."/>
            <person name="Munson G."/>
            <person name="Naylor J."/>
            <person name="Newes C."/>
            <person name="Nguyen C."/>
            <person name="Nguyen N."/>
            <person name="Nguyen T."/>
            <person name="Nicol R."/>
            <person name="Nielsen C."/>
            <person name="Nizzari M."/>
            <person name="Norbu C."/>
            <person name="Norbu N."/>
            <person name="O'donnell P."/>
            <person name="Okoawo O."/>
            <person name="O'leary S."/>
            <person name="Omotosho B."/>
            <person name="O'neill K."/>
            <person name="Osman S."/>
            <person name="Parker S."/>
            <person name="Perrin D."/>
            <person name="Phunkhang P."/>
            <person name="Piqani B."/>
            <person name="Purcell S."/>
            <person name="Rachupka T."/>
            <person name="Ramasamy U."/>
            <person name="Rameau R."/>
            <person name="Ray V."/>
            <person name="Raymond C."/>
            <person name="Retta R."/>
            <person name="Richardson S."/>
            <person name="Rise C."/>
            <person name="Rodriguez J."/>
            <person name="Rogers J."/>
            <person name="Rogov P."/>
            <person name="Rutman M."/>
            <person name="Schupbach R."/>
            <person name="Seaman C."/>
            <person name="Settipalli S."/>
            <person name="Sharpe T."/>
            <person name="Sheridan J."/>
            <person name="Sherpa N."/>
            <person name="Shi J."/>
            <person name="Smirnov S."/>
            <person name="Smith C."/>
            <person name="Sougnez C."/>
            <person name="Spencer B."/>
            <person name="Stalker J."/>
            <person name="Stange-thomann N."/>
            <person name="Stavropoulos S."/>
            <person name="Stetson K."/>
            <person name="Stone C."/>
            <person name="Stone S."/>
            <person name="Stubbs M."/>
            <person name="Talamas J."/>
            <person name="Tchuinga P."/>
            <person name="Tenzing P."/>
            <person name="Tesfaye S."/>
            <person name="Theodore J."/>
            <person name="Thoulutsang Y."/>
            <person name="Topham K."/>
            <person name="Towey S."/>
            <person name="Tsamla T."/>
            <person name="Tsomo N."/>
            <person name="Vallee D."/>
            <person name="Vassiliev H."/>
            <person name="Venkataraman V."/>
            <person name="Vinson J."/>
            <person name="Vo A."/>
            <person name="Wade C."/>
            <person name="Wang S."/>
            <person name="Wangchuk T."/>
            <person name="Wangdi T."/>
            <person name="Whittaker C."/>
            <person name="Wilkinson J."/>
            <person name="Wu Y."/>
            <person name="Wyman D."/>
            <person name="Yadav S."/>
            <person name="Yang S."/>
            <person name="Yang X."/>
            <person name="Yeager S."/>
            <person name="Yee E."/>
            <person name="Young G."/>
            <person name="Zainoun J."/>
            <person name="Zembeck L."/>
            <person name="Zimmer A."/>
            <person name="Zody M."/>
            <person name="Lander E."/>
        </authorList>
    </citation>
    <scope>NUCLEOTIDE SEQUENCE [LARGE SCALE GENOMIC DNA]</scope>
</reference>
<evidence type="ECO:0000256" key="2">
    <source>
        <dbReference type="ARBA" id="ARBA00006190"/>
    </source>
</evidence>